<comment type="caution">
    <text evidence="1">The sequence shown here is derived from an EMBL/GenBank/DDBJ whole genome shotgun (WGS) entry which is preliminary data.</text>
</comment>
<reference evidence="1 2" key="1">
    <citation type="journal article" date="2022" name="Hortic Res">
        <title>A haplotype resolved chromosomal level avocado genome allows analysis of novel avocado genes.</title>
        <authorList>
            <person name="Nath O."/>
            <person name="Fletcher S.J."/>
            <person name="Hayward A."/>
            <person name="Shaw L.M."/>
            <person name="Masouleh A.K."/>
            <person name="Furtado A."/>
            <person name="Henry R.J."/>
            <person name="Mitter N."/>
        </authorList>
    </citation>
    <scope>NUCLEOTIDE SEQUENCE [LARGE SCALE GENOMIC DNA]</scope>
    <source>
        <strain evidence="2">cv. Hass</strain>
    </source>
</reference>
<accession>A0ACC2LS15</accession>
<keyword evidence="2" id="KW-1185">Reference proteome</keyword>
<sequence>MIHRMGLVNDVEFLLLLLKIGDGGRQDAYGKSEIGTRTVEDYTTEFYQLLARNEIQELEDQLVAQYIGGLRVQIQDTVNLLDQISVLAAHQKALQASSNPTQTNRTINSGIECFGYGETSHKRSECKKTGKRALIADTDDGENDWVKSQLLMTLLMRRF</sequence>
<evidence type="ECO:0000313" key="2">
    <source>
        <dbReference type="Proteomes" id="UP001234297"/>
    </source>
</evidence>
<dbReference type="EMBL" id="CM056811">
    <property type="protein sequence ID" value="KAJ8636125.1"/>
    <property type="molecule type" value="Genomic_DNA"/>
</dbReference>
<name>A0ACC2LS15_PERAE</name>
<protein>
    <submittedName>
        <fullName evidence="1">Uncharacterized protein</fullName>
    </submittedName>
</protein>
<dbReference type="Proteomes" id="UP001234297">
    <property type="component" value="Chromosome 3"/>
</dbReference>
<evidence type="ECO:0000313" key="1">
    <source>
        <dbReference type="EMBL" id="KAJ8636125.1"/>
    </source>
</evidence>
<proteinExistence type="predicted"/>
<organism evidence="1 2">
    <name type="scientific">Persea americana</name>
    <name type="common">Avocado</name>
    <dbReference type="NCBI Taxonomy" id="3435"/>
    <lineage>
        <taxon>Eukaryota</taxon>
        <taxon>Viridiplantae</taxon>
        <taxon>Streptophyta</taxon>
        <taxon>Embryophyta</taxon>
        <taxon>Tracheophyta</taxon>
        <taxon>Spermatophyta</taxon>
        <taxon>Magnoliopsida</taxon>
        <taxon>Magnoliidae</taxon>
        <taxon>Laurales</taxon>
        <taxon>Lauraceae</taxon>
        <taxon>Persea</taxon>
    </lineage>
</organism>
<gene>
    <name evidence="1" type="ORF">MRB53_010392</name>
</gene>